<accession>A0ABQ8XZ10</accession>
<name>A0ABQ8XZ10_9EUKA</name>
<reference evidence="2" key="1">
    <citation type="submission" date="2022-08" db="EMBL/GenBank/DDBJ databases">
        <title>Novel sulfate-reducing endosymbionts in the free-living metamonad Anaeramoeba.</title>
        <authorList>
            <person name="Jerlstrom-Hultqvist J."/>
            <person name="Cepicka I."/>
            <person name="Gallot-Lavallee L."/>
            <person name="Salas-Leiva D."/>
            <person name="Curtis B.A."/>
            <person name="Zahonova K."/>
            <person name="Pipaliya S."/>
            <person name="Dacks J."/>
            <person name="Roger A.J."/>
        </authorList>
    </citation>
    <scope>NUCLEOTIDE SEQUENCE</scope>
    <source>
        <strain evidence="2">Schooner1</strain>
    </source>
</reference>
<proteinExistence type="predicted"/>
<feature type="region of interest" description="Disordered" evidence="1">
    <location>
        <begin position="1"/>
        <end position="41"/>
    </location>
</feature>
<sequence length="218" mass="25672">MSFFNKKLKKKKNGLKEVGSGTTLMENTKKKKTKTQNKDLNKRITAISRNCKTLYQITNLSRGNEEELLDDFLFQEFHNKVLEDRSTLQNLLEKSKLSKKMNKEVEQTLDQISDVLKSTDKSLEIANSKTKSNKGKEKEKEKEKKKEKEKIEQLLEINTTPTRERKRRATVNDSPRGKQKPQLDLFVPLLARKDSSEKFDDFFTRRQRRYSGSRFYKD</sequence>
<protein>
    <submittedName>
        <fullName evidence="2">E3 ubiquitin-protein ligase traip</fullName>
    </submittedName>
</protein>
<evidence type="ECO:0000256" key="1">
    <source>
        <dbReference type="SAM" id="MobiDB-lite"/>
    </source>
</evidence>
<feature type="compositionally biased region" description="Basic residues" evidence="1">
    <location>
        <begin position="1"/>
        <end position="13"/>
    </location>
</feature>
<keyword evidence="3" id="KW-1185">Reference proteome</keyword>
<dbReference type="EMBL" id="JAOAOG010000239">
    <property type="protein sequence ID" value="KAJ6237304.1"/>
    <property type="molecule type" value="Genomic_DNA"/>
</dbReference>
<dbReference type="Proteomes" id="UP001150062">
    <property type="component" value="Unassembled WGS sequence"/>
</dbReference>
<organism evidence="2 3">
    <name type="scientific">Anaeramoeba flamelloides</name>
    <dbReference type="NCBI Taxonomy" id="1746091"/>
    <lineage>
        <taxon>Eukaryota</taxon>
        <taxon>Metamonada</taxon>
        <taxon>Anaeramoebidae</taxon>
        <taxon>Anaeramoeba</taxon>
    </lineage>
</organism>
<feature type="region of interest" description="Disordered" evidence="1">
    <location>
        <begin position="126"/>
        <end position="186"/>
    </location>
</feature>
<feature type="compositionally biased region" description="Basic and acidic residues" evidence="1">
    <location>
        <begin position="134"/>
        <end position="153"/>
    </location>
</feature>
<evidence type="ECO:0000313" key="2">
    <source>
        <dbReference type="EMBL" id="KAJ6237304.1"/>
    </source>
</evidence>
<gene>
    <name evidence="2" type="ORF">M0813_26861</name>
</gene>
<comment type="caution">
    <text evidence="2">The sequence shown here is derived from an EMBL/GenBank/DDBJ whole genome shotgun (WGS) entry which is preliminary data.</text>
</comment>
<evidence type="ECO:0000313" key="3">
    <source>
        <dbReference type="Proteomes" id="UP001150062"/>
    </source>
</evidence>